<organism evidence="1 2">
    <name type="scientific">Araneus ventricosus</name>
    <name type="common">Orbweaver spider</name>
    <name type="synonym">Epeira ventricosa</name>
    <dbReference type="NCBI Taxonomy" id="182803"/>
    <lineage>
        <taxon>Eukaryota</taxon>
        <taxon>Metazoa</taxon>
        <taxon>Ecdysozoa</taxon>
        <taxon>Arthropoda</taxon>
        <taxon>Chelicerata</taxon>
        <taxon>Arachnida</taxon>
        <taxon>Araneae</taxon>
        <taxon>Araneomorphae</taxon>
        <taxon>Entelegynae</taxon>
        <taxon>Araneoidea</taxon>
        <taxon>Araneidae</taxon>
        <taxon>Araneus</taxon>
    </lineage>
</organism>
<keyword evidence="1" id="KW-0548">Nucleotidyltransferase</keyword>
<protein>
    <submittedName>
        <fullName evidence="1">RNA-directed DNA polymerase from mobile element jockey</fullName>
    </submittedName>
</protein>
<keyword evidence="2" id="KW-1185">Reference proteome</keyword>
<dbReference type="AlphaFoldDB" id="A0A4Y2TC24"/>
<keyword evidence="1" id="KW-0808">Transferase</keyword>
<dbReference type="GO" id="GO:0003964">
    <property type="term" value="F:RNA-directed DNA polymerase activity"/>
    <property type="evidence" value="ECO:0007669"/>
    <property type="project" value="UniProtKB-KW"/>
</dbReference>
<accession>A0A4Y2TC24</accession>
<dbReference type="OrthoDB" id="8123891at2759"/>
<keyword evidence="1" id="KW-0695">RNA-directed DNA polymerase</keyword>
<comment type="caution">
    <text evidence="1">The sequence shown here is derived from an EMBL/GenBank/DDBJ whole genome shotgun (WGS) entry which is preliminary data.</text>
</comment>
<sequence length="242" mass="28532">MNNHILNYFFADDTVILAHGRTTKFVISLQRGLIEIKKWCTLWCVAINTDKTRSVMFRNGHPRNNLQSLTFLKKSCLGTRRLKYLSLILDSKLTFRSHIKYNTDKFWAKGHVIIHLIGRKPPLSLNSKVLLFKQVLRPILIYASQIWGLADKTHLKEVQIMQNKIFSIMTNVPWYIRNDLIHKDLKRDSTEYHIQVLSRKFFQQITRNNNPTISEQLNFTKNNVKYPSPYAITKWTLPLKHP</sequence>
<proteinExistence type="predicted"/>
<evidence type="ECO:0000313" key="2">
    <source>
        <dbReference type="Proteomes" id="UP000499080"/>
    </source>
</evidence>
<dbReference type="EMBL" id="BGPR01026889">
    <property type="protein sequence ID" value="GBN96959.1"/>
    <property type="molecule type" value="Genomic_DNA"/>
</dbReference>
<reference evidence="1 2" key="1">
    <citation type="journal article" date="2019" name="Sci. Rep.">
        <title>Orb-weaving spider Araneus ventricosus genome elucidates the spidroin gene catalogue.</title>
        <authorList>
            <person name="Kono N."/>
            <person name="Nakamura H."/>
            <person name="Ohtoshi R."/>
            <person name="Moran D.A.P."/>
            <person name="Shinohara A."/>
            <person name="Yoshida Y."/>
            <person name="Fujiwara M."/>
            <person name="Mori M."/>
            <person name="Tomita M."/>
            <person name="Arakawa K."/>
        </authorList>
    </citation>
    <scope>NUCLEOTIDE SEQUENCE [LARGE SCALE GENOMIC DNA]</scope>
</reference>
<gene>
    <name evidence="1" type="primary">pol_3534</name>
    <name evidence="1" type="ORF">AVEN_248912_1</name>
</gene>
<dbReference type="Proteomes" id="UP000499080">
    <property type="component" value="Unassembled WGS sequence"/>
</dbReference>
<name>A0A4Y2TC24_ARAVE</name>
<dbReference type="PANTHER" id="PTHR33332">
    <property type="entry name" value="REVERSE TRANSCRIPTASE DOMAIN-CONTAINING PROTEIN"/>
    <property type="match status" value="1"/>
</dbReference>
<evidence type="ECO:0000313" key="1">
    <source>
        <dbReference type="EMBL" id="GBN96959.1"/>
    </source>
</evidence>